<evidence type="ECO:0000313" key="4">
    <source>
        <dbReference type="EMBL" id="MBV7257714.1"/>
    </source>
</evidence>
<feature type="signal peptide" evidence="2">
    <location>
        <begin position="1"/>
        <end position="29"/>
    </location>
</feature>
<evidence type="ECO:0000256" key="1">
    <source>
        <dbReference type="SAM" id="MobiDB-lite"/>
    </source>
</evidence>
<name>A0ABS6SH38_9SPHN</name>
<proteinExistence type="predicted"/>
<feature type="chain" id="PRO_5046582767" description="Porin domain-containing protein" evidence="2">
    <location>
        <begin position="30"/>
        <end position="236"/>
    </location>
</feature>
<dbReference type="Proteomes" id="UP000722336">
    <property type="component" value="Unassembled WGS sequence"/>
</dbReference>
<comment type="caution">
    <text evidence="4">The sequence shown here is derived from an EMBL/GenBank/DDBJ whole genome shotgun (WGS) entry which is preliminary data.</text>
</comment>
<dbReference type="InterPro" id="IPR033900">
    <property type="entry name" value="Gram_neg_porin_domain"/>
</dbReference>
<reference evidence="4 5" key="1">
    <citation type="submission" date="2021-04" db="EMBL/GenBank/DDBJ databases">
        <authorList>
            <person name="Pira H."/>
            <person name="Risdian C."/>
            <person name="Wink J."/>
        </authorList>
    </citation>
    <scope>NUCLEOTIDE SEQUENCE [LARGE SCALE GENOMIC DNA]</scope>
    <source>
        <strain evidence="4 5">WHA3</strain>
    </source>
</reference>
<feature type="region of interest" description="Disordered" evidence="1">
    <location>
        <begin position="35"/>
        <end position="76"/>
    </location>
</feature>
<feature type="compositionally biased region" description="Polar residues" evidence="1">
    <location>
        <begin position="42"/>
        <end position="67"/>
    </location>
</feature>
<keyword evidence="2" id="KW-0732">Signal</keyword>
<dbReference type="RefSeq" id="WP_218446547.1">
    <property type="nucleotide sequence ID" value="NZ_JAGSPA010000004.1"/>
</dbReference>
<accession>A0ABS6SH38</accession>
<keyword evidence="5" id="KW-1185">Reference proteome</keyword>
<evidence type="ECO:0000313" key="5">
    <source>
        <dbReference type="Proteomes" id="UP000722336"/>
    </source>
</evidence>
<evidence type="ECO:0000259" key="3">
    <source>
        <dbReference type="Pfam" id="PF13609"/>
    </source>
</evidence>
<sequence>MGRKIAIAPLKAAALLSAMSLALAMPVMAQDRAGTDRPVTGTLGSFTPSGNGNTSLTESESRFSFTPSGAKEKKRGVSVGVTGRVVRDTVKPAPSEVTAARARTARAPIEVEAKLDVGYRGFSLSGGVVKENDRTLGVERQGTEVGFAYAGKRWRAGVEAGATAPADASRILPNGLGEAEHVELGGAYSLSPRLSVRGGVRYDRLHPEAYGRDFVNLDEDTAEESGTVYLGTSFSF</sequence>
<feature type="domain" description="Porin" evidence="3">
    <location>
        <begin position="40"/>
        <end position="204"/>
    </location>
</feature>
<organism evidence="4 5">
    <name type="scientific">Pacificimonas pallii</name>
    <dbReference type="NCBI Taxonomy" id="2827236"/>
    <lineage>
        <taxon>Bacteria</taxon>
        <taxon>Pseudomonadati</taxon>
        <taxon>Pseudomonadota</taxon>
        <taxon>Alphaproteobacteria</taxon>
        <taxon>Sphingomonadales</taxon>
        <taxon>Sphingosinicellaceae</taxon>
        <taxon>Pacificimonas</taxon>
    </lineage>
</organism>
<protein>
    <recommendedName>
        <fullName evidence="3">Porin domain-containing protein</fullName>
    </recommendedName>
</protein>
<gene>
    <name evidence="4" type="ORF">KCG44_13050</name>
</gene>
<dbReference type="EMBL" id="JAGSPA010000004">
    <property type="protein sequence ID" value="MBV7257714.1"/>
    <property type="molecule type" value="Genomic_DNA"/>
</dbReference>
<evidence type="ECO:0000256" key="2">
    <source>
        <dbReference type="SAM" id="SignalP"/>
    </source>
</evidence>
<dbReference type="Pfam" id="PF13609">
    <property type="entry name" value="Porin_4"/>
    <property type="match status" value="1"/>
</dbReference>